<dbReference type="AlphaFoldDB" id="A0A2P7ZUX3"/>
<gene>
    <name evidence="2" type="ORF">B9Z65_3254</name>
</gene>
<evidence type="ECO:0000313" key="2">
    <source>
        <dbReference type="EMBL" id="PSK51987.1"/>
    </source>
</evidence>
<organism evidence="2 3">
    <name type="scientific">Elsinoe australis</name>
    <dbReference type="NCBI Taxonomy" id="40998"/>
    <lineage>
        <taxon>Eukaryota</taxon>
        <taxon>Fungi</taxon>
        <taxon>Dikarya</taxon>
        <taxon>Ascomycota</taxon>
        <taxon>Pezizomycotina</taxon>
        <taxon>Dothideomycetes</taxon>
        <taxon>Dothideomycetidae</taxon>
        <taxon>Myriangiales</taxon>
        <taxon>Elsinoaceae</taxon>
        <taxon>Elsinoe</taxon>
    </lineage>
</organism>
<dbReference type="Proteomes" id="UP000243723">
    <property type="component" value="Unassembled WGS sequence"/>
</dbReference>
<dbReference type="EMBL" id="NHZQ01000121">
    <property type="protein sequence ID" value="PSK51987.1"/>
    <property type="molecule type" value="Genomic_DNA"/>
</dbReference>
<accession>A0A2P7ZUX3</accession>
<keyword evidence="1" id="KW-0732">Signal</keyword>
<feature type="signal peptide" evidence="1">
    <location>
        <begin position="1"/>
        <end position="20"/>
    </location>
</feature>
<evidence type="ECO:0000256" key="1">
    <source>
        <dbReference type="SAM" id="SignalP"/>
    </source>
</evidence>
<feature type="chain" id="PRO_5015169098" evidence="1">
    <location>
        <begin position="21"/>
        <end position="103"/>
    </location>
</feature>
<proteinExistence type="predicted"/>
<protein>
    <submittedName>
        <fullName evidence="2">Uncharacterized protein</fullName>
    </submittedName>
</protein>
<keyword evidence="3" id="KW-1185">Reference proteome</keyword>
<comment type="caution">
    <text evidence="2">The sequence shown here is derived from an EMBL/GenBank/DDBJ whole genome shotgun (WGS) entry which is preliminary data.</text>
</comment>
<reference evidence="2 3" key="1">
    <citation type="submission" date="2017-05" db="EMBL/GenBank/DDBJ databases">
        <title>Draft genome sequence of Elsinoe australis.</title>
        <authorList>
            <person name="Cheng Q."/>
        </authorList>
    </citation>
    <scope>NUCLEOTIDE SEQUENCE [LARGE SCALE GENOMIC DNA]</scope>
    <source>
        <strain evidence="2 3">NL1</strain>
    </source>
</reference>
<name>A0A2P7ZUX3_9PEZI</name>
<sequence>MKFFVYTATIVALLGSTAAAATLPEDTELHAELARAPESESVSSFTKRTLNEGTLARSANPGLRDVLARAAPDEEVGTLMKRACPNAGKCCGAGKFQVCLTKG</sequence>
<evidence type="ECO:0000313" key="3">
    <source>
        <dbReference type="Proteomes" id="UP000243723"/>
    </source>
</evidence>